<dbReference type="SMART" id="SM00479">
    <property type="entry name" value="EXOIII"/>
    <property type="match status" value="1"/>
</dbReference>
<evidence type="ECO:0000256" key="3">
    <source>
        <dbReference type="ARBA" id="ARBA00022839"/>
    </source>
</evidence>
<dbReference type="InterPro" id="IPR006054">
    <property type="entry name" value="DnaQ"/>
</dbReference>
<dbReference type="NCBIfam" id="TIGR00573">
    <property type="entry name" value="dnaq"/>
    <property type="match status" value="1"/>
</dbReference>
<organism evidence="6 7">
    <name type="scientific">Okibacterium fritillariae</name>
    <dbReference type="NCBI Taxonomy" id="123320"/>
    <lineage>
        <taxon>Bacteria</taxon>
        <taxon>Bacillati</taxon>
        <taxon>Actinomycetota</taxon>
        <taxon>Actinomycetes</taxon>
        <taxon>Micrococcales</taxon>
        <taxon>Microbacteriaceae</taxon>
        <taxon>Okibacterium</taxon>
    </lineage>
</organism>
<accession>A0A1T5JSV5</accession>
<dbReference type="FunFam" id="3.30.420.10:FF:000045">
    <property type="entry name" value="3'-5' exonuclease DinG"/>
    <property type="match status" value="1"/>
</dbReference>
<sequence length="430" mass="46802">MAFEGYAVVDFETTGFSPAHHHRIIEIAIVHVDPWGNIGGKWETVLNPMRDLGPTHVHGLRGADVKSAPMFEHVASQFLGLLANRVLVAHNAAFEARFLNAELARMGAFSPLQEGDALCTMRLASDFLPGSGRSLADCCAAYDIELVNAHEALADAEATAYLLSAYLHQDAAYRAWTHHKALAETRRWPSLEATNTQWVSRRREALIERSFLHDTMAVLPASGDDTDAQTRGYLAQLDQALADGFLSVGEADSLRDLATDSGIGERRRARLHSAYFEDLANAAWADNVLSDFEEAQLRLVGQLLDIPASSVADALSGQSHAAEAQVQLSSANTAPGRETSLGGAEGSTDHQLKAGDLIVLTGEMAEPREFYEELLRRRGLVPWASVTKKVKMLVADDPDSLSGKARKARAYGTPIITVNELIRLLERLEG</sequence>
<evidence type="ECO:0000313" key="7">
    <source>
        <dbReference type="Proteomes" id="UP000190857"/>
    </source>
</evidence>
<name>A0A1T5JSV5_9MICO</name>
<evidence type="ECO:0000256" key="2">
    <source>
        <dbReference type="ARBA" id="ARBA00022801"/>
    </source>
</evidence>
<dbReference type="GO" id="GO:0005829">
    <property type="term" value="C:cytosol"/>
    <property type="evidence" value="ECO:0007669"/>
    <property type="project" value="TreeGrafter"/>
</dbReference>
<feature type="region of interest" description="Disordered" evidence="4">
    <location>
        <begin position="328"/>
        <end position="349"/>
    </location>
</feature>
<feature type="domain" description="Exonuclease" evidence="5">
    <location>
        <begin position="5"/>
        <end position="172"/>
    </location>
</feature>
<dbReference type="Gene3D" id="3.40.50.10190">
    <property type="entry name" value="BRCT domain"/>
    <property type="match status" value="1"/>
</dbReference>
<evidence type="ECO:0000313" key="6">
    <source>
        <dbReference type="EMBL" id="SKC54562.1"/>
    </source>
</evidence>
<keyword evidence="1" id="KW-0540">Nuclease</keyword>
<dbReference type="InterPro" id="IPR012337">
    <property type="entry name" value="RNaseH-like_sf"/>
</dbReference>
<dbReference type="InterPro" id="IPR013520">
    <property type="entry name" value="Ribonucl_H"/>
</dbReference>
<keyword evidence="3" id="KW-0269">Exonuclease</keyword>
<dbReference type="GO" id="GO:0008408">
    <property type="term" value="F:3'-5' exonuclease activity"/>
    <property type="evidence" value="ECO:0007669"/>
    <property type="project" value="TreeGrafter"/>
</dbReference>
<dbReference type="Pfam" id="PF00929">
    <property type="entry name" value="RNase_T"/>
    <property type="match status" value="1"/>
</dbReference>
<dbReference type="SUPFAM" id="SSF53098">
    <property type="entry name" value="Ribonuclease H-like"/>
    <property type="match status" value="1"/>
</dbReference>
<protein>
    <submittedName>
        <fullName evidence="6">DNA polymerase-3 subunit epsilon</fullName>
    </submittedName>
</protein>
<dbReference type="PANTHER" id="PTHR30231">
    <property type="entry name" value="DNA POLYMERASE III SUBUNIT EPSILON"/>
    <property type="match status" value="1"/>
</dbReference>
<evidence type="ECO:0000256" key="1">
    <source>
        <dbReference type="ARBA" id="ARBA00022722"/>
    </source>
</evidence>
<dbReference type="PANTHER" id="PTHR30231:SF4">
    <property type="entry name" value="PROTEIN NEN2"/>
    <property type="match status" value="1"/>
</dbReference>
<proteinExistence type="predicted"/>
<evidence type="ECO:0000259" key="5">
    <source>
        <dbReference type="SMART" id="SM00479"/>
    </source>
</evidence>
<dbReference type="OrthoDB" id="190275at2"/>
<keyword evidence="7" id="KW-1185">Reference proteome</keyword>
<reference evidence="6 7" key="1">
    <citation type="submission" date="2017-02" db="EMBL/GenBank/DDBJ databases">
        <authorList>
            <person name="Peterson S.W."/>
        </authorList>
    </citation>
    <scope>NUCLEOTIDE SEQUENCE [LARGE SCALE GENOMIC DNA]</scope>
    <source>
        <strain evidence="6 7">VKM Ac-2059</strain>
    </source>
</reference>
<dbReference type="GO" id="GO:0006260">
    <property type="term" value="P:DNA replication"/>
    <property type="evidence" value="ECO:0007669"/>
    <property type="project" value="InterPro"/>
</dbReference>
<dbReference type="Gene3D" id="3.30.420.10">
    <property type="entry name" value="Ribonuclease H-like superfamily/Ribonuclease H"/>
    <property type="match status" value="1"/>
</dbReference>
<dbReference type="InterPro" id="IPR029024">
    <property type="entry name" value="TerB-like"/>
</dbReference>
<dbReference type="SUPFAM" id="SSF52113">
    <property type="entry name" value="BRCT domain"/>
    <property type="match status" value="1"/>
</dbReference>
<dbReference type="InterPro" id="IPR036397">
    <property type="entry name" value="RNaseH_sf"/>
</dbReference>
<dbReference type="InterPro" id="IPR036420">
    <property type="entry name" value="BRCT_dom_sf"/>
</dbReference>
<dbReference type="AlphaFoldDB" id="A0A1T5JSV5"/>
<dbReference type="EMBL" id="FUZP01000001">
    <property type="protein sequence ID" value="SKC54562.1"/>
    <property type="molecule type" value="Genomic_DNA"/>
</dbReference>
<dbReference type="GO" id="GO:0003887">
    <property type="term" value="F:DNA-directed DNA polymerase activity"/>
    <property type="evidence" value="ECO:0007669"/>
    <property type="project" value="InterPro"/>
</dbReference>
<dbReference type="GO" id="GO:0003677">
    <property type="term" value="F:DNA binding"/>
    <property type="evidence" value="ECO:0007669"/>
    <property type="project" value="InterPro"/>
</dbReference>
<dbReference type="RefSeq" id="WP_079727810.1">
    <property type="nucleotide sequence ID" value="NZ_FUZP01000001.1"/>
</dbReference>
<dbReference type="Proteomes" id="UP000190857">
    <property type="component" value="Unassembled WGS sequence"/>
</dbReference>
<gene>
    <name evidence="6" type="ORF">SAMN06309945_1838</name>
</gene>
<keyword evidence="2" id="KW-0378">Hydrolase</keyword>
<evidence type="ECO:0000256" key="4">
    <source>
        <dbReference type="SAM" id="MobiDB-lite"/>
    </source>
</evidence>
<dbReference type="SUPFAM" id="SSF158682">
    <property type="entry name" value="TerB-like"/>
    <property type="match status" value="1"/>
</dbReference>
<dbReference type="CDD" id="cd06127">
    <property type="entry name" value="DEDDh"/>
    <property type="match status" value="1"/>
</dbReference>
<dbReference type="STRING" id="123320.SAMN06309945_1838"/>